<name>A0A1I0PBC2_9BACT</name>
<gene>
    <name evidence="1" type="ORF">SAMN04488122_0639</name>
</gene>
<sequence>MNFYPRKLFVVVGNPHSGKTRTIQHLFQRKQFYAFKQPIKLDAGWLEKFIVINAPPPYAVTEDHLQRIKSVIQYHHAADTSFLLNLSLIFDSSMLDVKKIFTYFNQSAFEIYYLVLTSSWLDKKIICPAMLTQLELQVKNGSIHMFDRLITQSELRFRERVEEVKEFIRKILDGRSETTL</sequence>
<reference evidence="2" key="1">
    <citation type="submission" date="2016-10" db="EMBL/GenBank/DDBJ databases">
        <authorList>
            <person name="Varghese N."/>
            <person name="Submissions S."/>
        </authorList>
    </citation>
    <scope>NUCLEOTIDE SEQUENCE [LARGE SCALE GENOMIC DNA]</scope>
    <source>
        <strain evidence="2">DSM 3695</strain>
    </source>
</reference>
<accession>A0A1I0PBC2</accession>
<dbReference type="Proteomes" id="UP000199310">
    <property type="component" value="Unassembled WGS sequence"/>
</dbReference>
<keyword evidence="2" id="KW-1185">Reference proteome</keyword>
<protein>
    <recommendedName>
        <fullName evidence="3">AAA domain-containing protein</fullName>
    </recommendedName>
</protein>
<evidence type="ECO:0000313" key="1">
    <source>
        <dbReference type="EMBL" id="SEW10871.1"/>
    </source>
</evidence>
<evidence type="ECO:0000313" key="2">
    <source>
        <dbReference type="Proteomes" id="UP000199310"/>
    </source>
</evidence>
<organism evidence="1 2">
    <name type="scientific">Chitinophaga arvensicola</name>
    <dbReference type="NCBI Taxonomy" id="29529"/>
    <lineage>
        <taxon>Bacteria</taxon>
        <taxon>Pseudomonadati</taxon>
        <taxon>Bacteroidota</taxon>
        <taxon>Chitinophagia</taxon>
        <taxon>Chitinophagales</taxon>
        <taxon>Chitinophagaceae</taxon>
        <taxon>Chitinophaga</taxon>
    </lineage>
</organism>
<dbReference type="AlphaFoldDB" id="A0A1I0PBC2"/>
<dbReference type="EMBL" id="FOJG01000001">
    <property type="protein sequence ID" value="SEW10871.1"/>
    <property type="molecule type" value="Genomic_DNA"/>
</dbReference>
<evidence type="ECO:0008006" key="3">
    <source>
        <dbReference type="Google" id="ProtNLM"/>
    </source>
</evidence>
<dbReference type="STRING" id="29529.SAMN04488122_0639"/>
<proteinExistence type="predicted"/>